<dbReference type="AlphaFoldDB" id="A0A6P0H4L6"/>
<keyword evidence="2" id="KW-0812">Transmembrane</keyword>
<protein>
    <submittedName>
        <fullName evidence="5">Transglutaminase domain-containing protein</fullName>
    </submittedName>
</protein>
<name>A0A6P0H4L6_9ACTN</name>
<dbReference type="EMBL" id="JAAGWB010000014">
    <property type="protein sequence ID" value="NEN50770.1"/>
    <property type="molecule type" value="Genomic_DNA"/>
</dbReference>
<dbReference type="InterPro" id="IPR052901">
    <property type="entry name" value="Bact_TGase-like"/>
</dbReference>
<dbReference type="PANTHER" id="PTHR42736:SF1">
    <property type="entry name" value="PROTEIN-GLUTAMINE GAMMA-GLUTAMYLTRANSFERASE"/>
    <property type="match status" value="1"/>
</dbReference>
<comment type="caution">
    <text evidence="5">The sequence shown here is derived from an EMBL/GenBank/DDBJ whole genome shotgun (WGS) entry which is preliminary data.</text>
</comment>
<dbReference type="Pfam" id="PF11992">
    <property type="entry name" value="TgpA_N"/>
    <property type="match status" value="1"/>
</dbReference>
<evidence type="ECO:0000256" key="1">
    <source>
        <dbReference type="SAM" id="MobiDB-lite"/>
    </source>
</evidence>
<reference evidence="4 6" key="1">
    <citation type="submission" date="2020-01" db="EMBL/GenBank/DDBJ databases">
        <title>the WGS Modestobacter muralis CPCC 204518.</title>
        <authorList>
            <person name="Jiang Z."/>
        </authorList>
    </citation>
    <scope>NUCLEOTIDE SEQUENCE [LARGE SCALE GENOMIC DNA]</scope>
    <source>
        <strain evidence="4 6">DSM 100205</strain>
    </source>
</reference>
<feature type="compositionally biased region" description="Low complexity" evidence="1">
    <location>
        <begin position="587"/>
        <end position="602"/>
    </location>
</feature>
<gene>
    <name evidence="5" type="ORF">G3R41_07420</name>
    <name evidence="4" type="ORF">GCU67_07420</name>
</gene>
<feature type="transmembrane region" description="Helical" evidence="2">
    <location>
        <begin position="138"/>
        <end position="160"/>
    </location>
</feature>
<accession>A0A6P0H4L6</accession>
<dbReference type="SMART" id="SM00460">
    <property type="entry name" value="TGc"/>
    <property type="match status" value="1"/>
</dbReference>
<dbReference type="Pfam" id="PF01841">
    <property type="entry name" value="Transglut_core"/>
    <property type="match status" value="1"/>
</dbReference>
<dbReference type="InterPro" id="IPR021878">
    <property type="entry name" value="TgpA_N"/>
</dbReference>
<keyword evidence="2" id="KW-0472">Membrane</keyword>
<evidence type="ECO:0000313" key="7">
    <source>
        <dbReference type="Proteomes" id="UP000471152"/>
    </source>
</evidence>
<feature type="transmembrane region" description="Helical" evidence="2">
    <location>
        <begin position="39"/>
        <end position="60"/>
    </location>
</feature>
<feature type="transmembrane region" description="Helical" evidence="2">
    <location>
        <begin position="16"/>
        <end position="33"/>
    </location>
</feature>
<dbReference type="InterPro" id="IPR038765">
    <property type="entry name" value="Papain-like_cys_pep_sf"/>
</dbReference>
<dbReference type="InterPro" id="IPR002931">
    <property type="entry name" value="Transglutaminase-like"/>
</dbReference>
<proteinExistence type="predicted"/>
<dbReference type="SUPFAM" id="SSF54001">
    <property type="entry name" value="Cysteine proteinases"/>
    <property type="match status" value="1"/>
</dbReference>
<dbReference type="EMBL" id="JAAGWH010000014">
    <property type="protein sequence ID" value="NEK94003.1"/>
    <property type="molecule type" value="Genomic_DNA"/>
</dbReference>
<evidence type="ECO:0000256" key="2">
    <source>
        <dbReference type="SAM" id="Phobius"/>
    </source>
</evidence>
<feature type="transmembrane region" description="Helical" evidence="2">
    <location>
        <begin position="167"/>
        <end position="183"/>
    </location>
</feature>
<dbReference type="PANTHER" id="PTHR42736">
    <property type="entry name" value="PROTEIN-GLUTAMINE GAMMA-GLUTAMYLTRANSFERASE"/>
    <property type="match status" value="1"/>
</dbReference>
<dbReference type="RefSeq" id="WP_163610452.1">
    <property type="nucleotide sequence ID" value="NZ_JAAGWB010000014.1"/>
</dbReference>
<sequence length="781" mass="81014">MTSDTDELARPGRSRAGTAVAATGAVLLGSLALQPVFATLAWVPPVALAVLAVGFGGVALRTGAARLTERAPGLNAPARVLVPIGQLVLVLVVLTTVFAPTDAFAGLVPTPSSLGDLAGLLGDGADEVQEQGTPALPLTGLVALTTVFVALIALAVDLLAVAARQPALGGLGLLVLYCVPVSTVTGDVAPISFAAPAAGFAVLLWADQRGRLVEGARAGSGSALGTGTLPALRTGVVALVAGLLLPVVVPTLSEGSLAAGLGGSGTGNGLGTALDPVAEMAGQLTRPDPIDLFRLDASVPDPGYLRSVALDQYTADRGWGLTNLNGTESIADDATLAPLTGGQTARPVTATVTVLEHDDVFMPVLYSPLAVQLDDGDAEDWRFDADARTVFGRDTTTAGLTYRISAQQPEPSVEQLDAAPDSPADADAMERYTQLPDLDPSVTDLARELTDPDQAPYQRALAVQRYFTDDANDFIYSLSTTPGTTGDDLVDFLRLKRGYCEQYAGAMAVLVRAAGVPARVVLGYTPGQEQEDGTRLVTTDDAHAWVEAWFSGLGWIPFDPTPIAANRAVDLPWAPRTDATEDTTVDPVTPQVEAPVPAAPTAELDRDDEAVPSAAPLTRSGPDLRPWLTGGVGALLLLGLAALPFAARRRRRSARLADGRPGALWDELLDTATDLRIDLPGTTTSRQLSRQLAERLSGAEPAAVAAVRSLALAQERAVYGPPGAGAERDPALAGALQTVRRAMLRSVSRSQRLQAAVWPASTLGAALRWLAEHTPGRPRPA</sequence>
<dbReference type="Gene3D" id="3.10.620.30">
    <property type="match status" value="1"/>
</dbReference>
<feature type="transmembrane region" description="Helical" evidence="2">
    <location>
        <begin position="80"/>
        <end position="99"/>
    </location>
</feature>
<feature type="transmembrane region" description="Helical" evidence="2">
    <location>
        <begin position="627"/>
        <end position="647"/>
    </location>
</feature>
<evidence type="ECO:0000313" key="6">
    <source>
        <dbReference type="Proteomes" id="UP000468828"/>
    </source>
</evidence>
<feature type="region of interest" description="Disordered" evidence="1">
    <location>
        <begin position="577"/>
        <end position="621"/>
    </location>
</feature>
<organism evidence="5 7">
    <name type="scientific">Modestobacter muralis</name>
    <dbReference type="NCBI Taxonomy" id="1608614"/>
    <lineage>
        <taxon>Bacteria</taxon>
        <taxon>Bacillati</taxon>
        <taxon>Actinomycetota</taxon>
        <taxon>Actinomycetes</taxon>
        <taxon>Geodermatophilales</taxon>
        <taxon>Geodermatophilaceae</taxon>
        <taxon>Modestobacter</taxon>
    </lineage>
</organism>
<dbReference type="Proteomes" id="UP000471152">
    <property type="component" value="Unassembled WGS sequence"/>
</dbReference>
<keyword evidence="6" id="KW-1185">Reference proteome</keyword>
<reference evidence="5 7" key="2">
    <citation type="submission" date="2020-02" db="EMBL/GenBank/DDBJ databases">
        <title>The WGS of Modestobacter muralis DSM 100205.</title>
        <authorList>
            <person name="Jiang Z."/>
        </authorList>
    </citation>
    <scope>NUCLEOTIDE SEQUENCE [LARGE SCALE GENOMIC DNA]</scope>
    <source>
        <strain evidence="5 7">DSM 100205</strain>
    </source>
</reference>
<evidence type="ECO:0000259" key="3">
    <source>
        <dbReference type="SMART" id="SM00460"/>
    </source>
</evidence>
<evidence type="ECO:0000313" key="5">
    <source>
        <dbReference type="EMBL" id="NEN50770.1"/>
    </source>
</evidence>
<dbReference type="Proteomes" id="UP000468828">
    <property type="component" value="Unassembled WGS sequence"/>
</dbReference>
<keyword evidence="2" id="KW-1133">Transmembrane helix</keyword>
<evidence type="ECO:0000313" key="4">
    <source>
        <dbReference type="EMBL" id="NEK94003.1"/>
    </source>
</evidence>
<feature type="domain" description="Transglutaminase-like" evidence="3">
    <location>
        <begin position="492"/>
        <end position="562"/>
    </location>
</feature>